<dbReference type="AlphaFoldDB" id="A0A7W7T3W2"/>
<dbReference type="Proteomes" id="UP000542674">
    <property type="component" value="Unassembled WGS sequence"/>
</dbReference>
<dbReference type="RefSeq" id="WP_184669919.1">
    <property type="nucleotide sequence ID" value="NZ_BAABAI010000005.1"/>
</dbReference>
<name>A0A7W7T3W2_9PSEU</name>
<evidence type="ECO:0000256" key="1">
    <source>
        <dbReference type="SAM" id="MobiDB-lite"/>
    </source>
</evidence>
<proteinExistence type="predicted"/>
<reference evidence="2 3" key="1">
    <citation type="submission" date="2020-08" db="EMBL/GenBank/DDBJ databases">
        <title>Sequencing the genomes of 1000 actinobacteria strains.</title>
        <authorList>
            <person name="Klenk H.-P."/>
        </authorList>
    </citation>
    <scope>NUCLEOTIDE SEQUENCE [LARGE SCALE GENOMIC DNA]</scope>
    <source>
        <strain evidence="2 3">DSM 45084</strain>
    </source>
</reference>
<dbReference type="InterPro" id="IPR014917">
    <property type="entry name" value="DUF1800"/>
</dbReference>
<organism evidence="2 3">
    <name type="scientific">Saccharothrix violaceirubra</name>
    <dbReference type="NCBI Taxonomy" id="413306"/>
    <lineage>
        <taxon>Bacteria</taxon>
        <taxon>Bacillati</taxon>
        <taxon>Actinomycetota</taxon>
        <taxon>Actinomycetes</taxon>
        <taxon>Pseudonocardiales</taxon>
        <taxon>Pseudonocardiaceae</taxon>
        <taxon>Saccharothrix</taxon>
    </lineage>
</organism>
<sequence>MAELDERGLVARLHDRFGFGPRAGDLEVGVTATLDRLLGDGGADGPEPPKPGAPVKAGDDKQARKEANKRRAADERQLVLWWLDRMVAADVATTERLTWFWHGHFATSEQKVRDPRLMLAQNATLRRQALGPFAPLARAMVVDPAMIRWLDGDDNRSGVPNENLAREFLELFALGIGHYTETDVREAARALTGWTVDRDAGTARFVAKRHDDGVKEIFGAKDDFTAESFVDLVLARPESAAFVVDRLWFRLVSTTPPPDDARRRLVAALSTDVRSVLRAIAAEPVFRDRATTLVKQPVEWLVGLMRALDVRPSKLPERAVTALGNGLRGLGQLPFRPPSVGGWPADAAWLTTAAGVTRLRVARLVAAHADLPRDVDGVGRLLGVAEWSDRTRAALGRVSDPDEVAALAACAPEYVVSA</sequence>
<evidence type="ECO:0000313" key="2">
    <source>
        <dbReference type="EMBL" id="MBB4966100.1"/>
    </source>
</evidence>
<protein>
    <submittedName>
        <fullName evidence="2">Uncharacterized protein (DUF1800 family)</fullName>
    </submittedName>
</protein>
<accession>A0A7W7T3W2</accession>
<comment type="caution">
    <text evidence="2">The sequence shown here is derived from an EMBL/GenBank/DDBJ whole genome shotgun (WGS) entry which is preliminary data.</text>
</comment>
<dbReference type="Pfam" id="PF08811">
    <property type="entry name" value="DUF1800"/>
    <property type="match status" value="1"/>
</dbReference>
<dbReference type="EMBL" id="JACHJS010000001">
    <property type="protein sequence ID" value="MBB4966100.1"/>
    <property type="molecule type" value="Genomic_DNA"/>
</dbReference>
<gene>
    <name evidence="2" type="ORF">F4559_003459</name>
</gene>
<evidence type="ECO:0000313" key="3">
    <source>
        <dbReference type="Proteomes" id="UP000542674"/>
    </source>
</evidence>
<feature type="region of interest" description="Disordered" evidence="1">
    <location>
        <begin position="37"/>
        <end position="70"/>
    </location>
</feature>
<keyword evidence="3" id="KW-1185">Reference proteome</keyword>
<feature type="compositionally biased region" description="Basic and acidic residues" evidence="1">
    <location>
        <begin position="57"/>
        <end position="70"/>
    </location>
</feature>